<gene>
    <name evidence="2" type="ORF">FJTKL_09330</name>
</gene>
<accession>A0ABR4FCC6</accession>
<dbReference type="EMBL" id="JBAWTH010000003">
    <property type="protein sequence ID" value="KAL2292344.1"/>
    <property type="molecule type" value="Genomic_DNA"/>
</dbReference>
<evidence type="ECO:0000256" key="1">
    <source>
        <dbReference type="SAM" id="MobiDB-lite"/>
    </source>
</evidence>
<name>A0ABR4FCC6_9PEZI</name>
<organism evidence="2 3">
    <name type="scientific">Diaporthe vaccinii</name>
    <dbReference type="NCBI Taxonomy" id="105482"/>
    <lineage>
        <taxon>Eukaryota</taxon>
        <taxon>Fungi</taxon>
        <taxon>Dikarya</taxon>
        <taxon>Ascomycota</taxon>
        <taxon>Pezizomycotina</taxon>
        <taxon>Sordariomycetes</taxon>
        <taxon>Sordariomycetidae</taxon>
        <taxon>Diaporthales</taxon>
        <taxon>Diaporthaceae</taxon>
        <taxon>Diaporthe</taxon>
        <taxon>Diaporthe eres species complex</taxon>
    </lineage>
</organism>
<proteinExistence type="predicted"/>
<feature type="region of interest" description="Disordered" evidence="1">
    <location>
        <begin position="281"/>
        <end position="318"/>
    </location>
</feature>
<comment type="caution">
    <text evidence="2">The sequence shown here is derived from an EMBL/GenBank/DDBJ whole genome shotgun (WGS) entry which is preliminary data.</text>
</comment>
<evidence type="ECO:0000313" key="3">
    <source>
        <dbReference type="Proteomes" id="UP001600888"/>
    </source>
</evidence>
<reference evidence="2 3" key="1">
    <citation type="submission" date="2024-03" db="EMBL/GenBank/DDBJ databases">
        <title>A high-quality draft genome sequence of Diaporthe vaccinii, a causative agent of upright dieback and viscid rot disease in cranberry plants.</title>
        <authorList>
            <person name="Sarrasin M."/>
            <person name="Lang B.F."/>
            <person name="Burger G."/>
        </authorList>
    </citation>
    <scope>NUCLEOTIDE SEQUENCE [LARGE SCALE GENOMIC DNA]</scope>
    <source>
        <strain evidence="2 3">IS7</strain>
    </source>
</reference>
<sequence length="318" mass="35875">MYSPMDGVHRGLDKFDCDQYELTLGRRQDIFSERYAYSYIRFASTVSVVPCVTSFYVRSSPRFLDPGSLVALTASFPNLERINWPYEDPSYLLALRRQQMQEFTSAVDSFQTPSACKTLYITINTPWHPHKERLPDLIPDDKAFCGALCVMLGRSNIQHFNYKGPIDPTLFWPRESPETNETFSWRCLREIQIRFGMGSLMGQWFFKGLPKDRLDDQSSDVPLSQDTAGLLPPGYYDNDEENERAIALAKSMEMPNDGEGFVVEGSESRCHPPLADCRAATARPHAVAPERLPGDDASAGQGRVVLFVPGPGRDERLG</sequence>
<dbReference type="Proteomes" id="UP001600888">
    <property type="component" value="Unassembled WGS sequence"/>
</dbReference>
<evidence type="ECO:0000313" key="2">
    <source>
        <dbReference type="EMBL" id="KAL2292344.1"/>
    </source>
</evidence>
<keyword evidence="3" id="KW-1185">Reference proteome</keyword>
<protein>
    <submittedName>
        <fullName evidence="2">Uncharacterized protein</fullName>
    </submittedName>
</protein>